<dbReference type="Proteomes" id="UP001164746">
    <property type="component" value="Chromosome 8"/>
</dbReference>
<proteinExistence type="predicted"/>
<protein>
    <submittedName>
        <fullName evidence="2">Uncharacterized protein</fullName>
    </submittedName>
</protein>
<keyword evidence="1" id="KW-0732">Signal</keyword>
<gene>
    <name evidence="2" type="ORF">MAR_027323</name>
</gene>
<evidence type="ECO:0000256" key="1">
    <source>
        <dbReference type="SAM" id="SignalP"/>
    </source>
</evidence>
<feature type="chain" id="PRO_5045976056" evidence="1">
    <location>
        <begin position="19"/>
        <end position="196"/>
    </location>
</feature>
<evidence type="ECO:0000313" key="2">
    <source>
        <dbReference type="EMBL" id="WAR13143.1"/>
    </source>
</evidence>
<feature type="signal peptide" evidence="1">
    <location>
        <begin position="1"/>
        <end position="18"/>
    </location>
</feature>
<evidence type="ECO:0000313" key="3">
    <source>
        <dbReference type="Proteomes" id="UP001164746"/>
    </source>
</evidence>
<organism evidence="2 3">
    <name type="scientific">Mya arenaria</name>
    <name type="common">Soft-shell clam</name>
    <dbReference type="NCBI Taxonomy" id="6604"/>
    <lineage>
        <taxon>Eukaryota</taxon>
        <taxon>Metazoa</taxon>
        <taxon>Spiralia</taxon>
        <taxon>Lophotrochozoa</taxon>
        <taxon>Mollusca</taxon>
        <taxon>Bivalvia</taxon>
        <taxon>Autobranchia</taxon>
        <taxon>Heteroconchia</taxon>
        <taxon>Euheterodonta</taxon>
        <taxon>Imparidentia</taxon>
        <taxon>Neoheterodontei</taxon>
        <taxon>Myida</taxon>
        <taxon>Myoidea</taxon>
        <taxon>Myidae</taxon>
        <taxon>Mya</taxon>
    </lineage>
</organism>
<sequence length="196" mass="21909">MLYMFVLTLFVACVHVEGISEVFCPSCSHVEFNETDVSTVDEGILHQVHESITLYNYACADNHVIPERCHEPPEGFVNKCQNATIDHVQPRWGWSLSEQGVKGLVRGCVQVPEGLPDRCRSLQTLSNQEKSLFVEWTGRQGFKEGHSMTGHSHKALTYILTGVSPSDKTNTTIRLTQKADSCVVSHDDDDDDDDDD</sequence>
<dbReference type="EMBL" id="CP111019">
    <property type="protein sequence ID" value="WAR13143.1"/>
    <property type="molecule type" value="Genomic_DNA"/>
</dbReference>
<reference evidence="2" key="1">
    <citation type="submission" date="2022-11" db="EMBL/GenBank/DDBJ databases">
        <title>Centuries of genome instability and evolution in soft-shell clam transmissible cancer (bioRxiv).</title>
        <authorList>
            <person name="Hart S.F.M."/>
            <person name="Yonemitsu M.A."/>
            <person name="Giersch R.M."/>
            <person name="Beal B.F."/>
            <person name="Arriagada G."/>
            <person name="Davis B.W."/>
            <person name="Ostrander E.A."/>
            <person name="Goff S.P."/>
            <person name="Metzger M.J."/>
        </authorList>
    </citation>
    <scope>NUCLEOTIDE SEQUENCE</scope>
    <source>
        <strain evidence="2">MELC-2E11</strain>
        <tissue evidence="2">Siphon/mantle</tissue>
    </source>
</reference>
<name>A0ABY7ET43_MYAAR</name>
<accession>A0ABY7ET43</accession>
<keyword evidence="3" id="KW-1185">Reference proteome</keyword>